<evidence type="ECO:0000256" key="4">
    <source>
        <dbReference type="ARBA" id="ARBA00022692"/>
    </source>
</evidence>
<dbReference type="InterPro" id="IPR023214">
    <property type="entry name" value="HAD_sf"/>
</dbReference>
<reference evidence="8" key="1">
    <citation type="submission" date="2021-03" db="EMBL/GenBank/DDBJ databases">
        <authorList>
            <person name="Li Z."/>
            <person name="Yang C."/>
        </authorList>
    </citation>
    <scope>NUCLEOTIDE SEQUENCE</scope>
    <source>
        <strain evidence="8">Dzin_1.0</strain>
        <tissue evidence="8">Leaf</tissue>
    </source>
</reference>
<keyword evidence="4" id="KW-0812">Transmembrane</keyword>
<dbReference type="Proteomes" id="UP001085076">
    <property type="component" value="Miscellaneous, Linkage group lg09"/>
</dbReference>
<evidence type="ECO:0000313" key="9">
    <source>
        <dbReference type="Proteomes" id="UP001085076"/>
    </source>
</evidence>
<keyword evidence="6" id="KW-0472">Membrane</keyword>
<feature type="domain" description="Glycerol-3-phosphate acyltransferase RAM2/GPAT1-8 HAD-like" evidence="7">
    <location>
        <begin position="1"/>
        <end position="127"/>
    </location>
</feature>
<dbReference type="PANTHER" id="PTHR15486:SF70">
    <property type="entry name" value="GLYCEROL-3-PHOSPHATE ACYLTRANSFERASE 8-RELATED"/>
    <property type="match status" value="1"/>
</dbReference>
<protein>
    <recommendedName>
        <fullName evidence="7">Glycerol-3-phosphate acyltransferase RAM2/GPAT1-8 HAD-like domain-containing protein</fullName>
    </recommendedName>
</protein>
<dbReference type="Gene3D" id="3.40.50.1000">
    <property type="entry name" value="HAD superfamily/HAD-like"/>
    <property type="match status" value="1"/>
</dbReference>
<comment type="similarity">
    <text evidence="2">Belongs to the GPAT/DAPAT family.</text>
</comment>
<dbReference type="Pfam" id="PF23270">
    <property type="entry name" value="HAD_RAM2_N"/>
    <property type="match status" value="1"/>
</dbReference>
<evidence type="ECO:0000256" key="6">
    <source>
        <dbReference type="ARBA" id="ARBA00023136"/>
    </source>
</evidence>
<dbReference type="GO" id="GO:0016791">
    <property type="term" value="F:phosphatase activity"/>
    <property type="evidence" value="ECO:0007669"/>
    <property type="project" value="TreeGrafter"/>
</dbReference>
<keyword evidence="5" id="KW-1133">Transmembrane helix</keyword>
<keyword evidence="3" id="KW-0808">Transferase</keyword>
<gene>
    <name evidence="8" type="ORF">J5N97_028109</name>
</gene>
<evidence type="ECO:0000256" key="5">
    <source>
        <dbReference type="ARBA" id="ARBA00022989"/>
    </source>
</evidence>
<dbReference type="AlphaFoldDB" id="A0A9D5H4G9"/>
<comment type="caution">
    <text evidence="8">The sequence shown here is derived from an EMBL/GenBank/DDBJ whole genome shotgun (WGS) entry which is preliminary data.</text>
</comment>
<organism evidence="8 9">
    <name type="scientific">Dioscorea zingiberensis</name>
    <dbReference type="NCBI Taxonomy" id="325984"/>
    <lineage>
        <taxon>Eukaryota</taxon>
        <taxon>Viridiplantae</taxon>
        <taxon>Streptophyta</taxon>
        <taxon>Embryophyta</taxon>
        <taxon>Tracheophyta</taxon>
        <taxon>Spermatophyta</taxon>
        <taxon>Magnoliopsida</taxon>
        <taxon>Liliopsida</taxon>
        <taxon>Dioscoreales</taxon>
        <taxon>Dioscoreaceae</taxon>
        <taxon>Dioscorea</taxon>
    </lineage>
</organism>
<evidence type="ECO:0000313" key="8">
    <source>
        <dbReference type="EMBL" id="KAJ0962987.1"/>
    </source>
</evidence>
<evidence type="ECO:0000256" key="1">
    <source>
        <dbReference type="ARBA" id="ARBA00004370"/>
    </source>
</evidence>
<proteinExistence type="inferred from homology"/>
<evidence type="ECO:0000256" key="2">
    <source>
        <dbReference type="ARBA" id="ARBA00007937"/>
    </source>
</evidence>
<dbReference type="OrthoDB" id="786213at2759"/>
<dbReference type="EMBL" id="JAGGNH010000009">
    <property type="protein sequence ID" value="KAJ0962987.1"/>
    <property type="molecule type" value="Genomic_DNA"/>
</dbReference>
<evidence type="ECO:0000256" key="3">
    <source>
        <dbReference type="ARBA" id="ARBA00022679"/>
    </source>
</evidence>
<dbReference type="GO" id="GO:0090447">
    <property type="term" value="F:glycerol-3-phosphate 2-O-acyltransferase activity"/>
    <property type="evidence" value="ECO:0007669"/>
    <property type="project" value="TreeGrafter"/>
</dbReference>
<sequence>MIFVVIRGLRIRDVKRVAQAVLLLFKVMDVRPAAWKAFRGYGRRQVVVMANPTVMVEPFVREYLGSGHVLGSMELEVDRKTGRLTGFVRAPRMLVGGRKRDAVLKAVSDKSQNLNLGDRDSDHKFMVLFKV</sequence>
<keyword evidence="9" id="KW-1185">Reference proteome</keyword>
<dbReference type="InterPro" id="IPR056462">
    <property type="entry name" value="HAD_RAM2/GPAT1-8"/>
</dbReference>
<reference evidence="8" key="2">
    <citation type="journal article" date="2022" name="Hortic Res">
        <title>The genome of Dioscorea zingiberensis sheds light on the biosynthesis, origin and evolution of the medicinally important diosgenin saponins.</title>
        <authorList>
            <person name="Li Y."/>
            <person name="Tan C."/>
            <person name="Li Z."/>
            <person name="Guo J."/>
            <person name="Li S."/>
            <person name="Chen X."/>
            <person name="Wang C."/>
            <person name="Dai X."/>
            <person name="Yang H."/>
            <person name="Song W."/>
            <person name="Hou L."/>
            <person name="Xu J."/>
            <person name="Tong Z."/>
            <person name="Xu A."/>
            <person name="Yuan X."/>
            <person name="Wang W."/>
            <person name="Yang Q."/>
            <person name="Chen L."/>
            <person name="Sun Z."/>
            <person name="Wang K."/>
            <person name="Pan B."/>
            <person name="Chen J."/>
            <person name="Bao Y."/>
            <person name="Liu F."/>
            <person name="Qi X."/>
            <person name="Gang D.R."/>
            <person name="Wen J."/>
            <person name="Li J."/>
        </authorList>
    </citation>
    <scope>NUCLEOTIDE SEQUENCE</scope>
    <source>
        <strain evidence="8">Dzin_1.0</strain>
    </source>
</reference>
<name>A0A9D5H4G9_9LILI</name>
<dbReference type="GO" id="GO:0010143">
    <property type="term" value="P:cutin biosynthetic process"/>
    <property type="evidence" value="ECO:0007669"/>
    <property type="project" value="TreeGrafter"/>
</dbReference>
<evidence type="ECO:0000259" key="7">
    <source>
        <dbReference type="Pfam" id="PF23270"/>
    </source>
</evidence>
<accession>A0A9D5H4G9</accession>
<dbReference type="PANTHER" id="PTHR15486">
    <property type="entry name" value="ANCIENT UBIQUITOUS PROTEIN"/>
    <property type="match status" value="1"/>
</dbReference>
<dbReference type="GO" id="GO:0016020">
    <property type="term" value="C:membrane"/>
    <property type="evidence" value="ECO:0007669"/>
    <property type="project" value="UniProtKB-SubCell"/>
</dbReference>
<comment type="subcellular location">
    <subcellularLocation>
        <location evidence="1">Membrane</location>
    </subcellularLocation>
</comment>